<dbReference type="EMBL" id="MT142444">
    <property type="protein sequence ID" value="QJA81029.1"/>
    <property type="molecule type" value="Genomic_DNA"/>
</dbReference>
<dbReference type="AlphaFoldDB" id="A0A6M3KGB5"/>
<name>A0A6M3KGB5_9ZZZZ</name>
<sequence length="58" mass="6671">MAILKDFPPECPEVRRKRAGDESYDICDINGKSCLIEHGLYECAIYDEYLKELKDEGS</sequence>
<organism evidence="1">
    <name type="scientific">viral metagenome</name>
    <dbReference type="NCBI Taxonomy" id="1070528"/>
    <lineage>
        <taxon>unclassified sequences</taxon>
        <taxon>metagenomes</taxon>
        <taxon>organismal metagenomes</taxon>
    </lineage>
</organism>
<dbReference type="EMBL" id="MT142646">
    <property type="protein sequence ID" value="QJA86609.1"/>
    <property type="molecule type" value="Genomic_DNA"/>
</dbReference>
<protein>
    <submittedName>
        <fullName evidence="1">Uncharacterized protein</fullName>
    </submittedName>
</protein>
<proteinExistence type="predicted"/>
<evidence type="ECO:0000313" key="2">
    <source>
        <dbReference type="EMBL" id="QJA86609.1"/>
    </source>
</evidence>
<evidence type="ECO:0000313" key="1">
    <source>
        <dbReference type="EMBL" id="QJA81029.1"/>
    </source>
</evidence>
<gene>
    <name evidence="1" type="ORF">MM415A00606_0030</name>
    <name evidence="2" type="ORF">MM415B03160_0014</name>
</gene>
<reference evidence="1" key="1">
    <citation type="submission" date="2020-03" db="EMBL/GenBank/DDBJ databases">
        <title>The deep terrestrial virosphere.</title>
        <authorList>
            <person name="Holmfeldt K."/>
            <person name="Nilsson E."/>
            <person name="Simone D."/>
            <person name="Lopez-Fernandez M."/>
            <person name="Wu X."/>
            <person name="de Brujin I."/>
            <person name="Lundin D."/>
            <person name="Andersson A."/>
            <person name="Bertilsson S."/>
            <person name="Dopson M."/>
        </authorList>
    </citation>
    <scope>NUCLEOTIDE SEQUENCE</scope>
    <source>
        <strain evidence="1">MM415A00606</strain>
        <strain evidence="2">MM415B03160</strain>
    </source>
</reference>
<accession>A0A6M3KGB5</accession>